<dbReference type="KEGG" id="vg:15926703"/>
<dbReference type="OrthoDB" id="22945at10239"/>
<sequence>MTRIEELETQIRMLKDELNEERNRCHHTRITYEYKSNTGNYDPTCDSYWVNVKCIDCNHRMTFDSDEDNTNYRMVGEIGSQGRVETHDYDTYLKVKGILE</sequence>
<dbReference type="EMBL" id="HQ317393">
    <property type="protein sequence ID" value="AGN30249.1"/>
    <property type="molecule type" value="Genomic_DNA"/>
</dbReference>
<evidence type="ECO:0000313" key="2">
    <source>
        <dbReference type="Proteomes" id="UP000201461"/>
    </source>
</evidence>
<accession>R9TFJ2</accession>
<name>R9TFJ2_9CAUD</name>
<dbReference type="RefSeq" id="YP_008125398.1">
    <property type="nucleotide sequence ID" value="NC_021529.2"/>
</dbReference>
<dbReference type="GeneID" id="15926703"/>
<proteinExistence type="predicted"/>
<gene>
    <name evidence="1" type="ORF">VPFG_00250</name>
</gene>
<organism evidence="1 2">
    <name type="scientific">Vibrio phage nt-1</name>
    <dbReference type="NCBI Taxonomy" id="115992"/>
    <lineage>
        <taxon>Viruses</taxon>
        <taxon>Duplodnaviria</taxon>
        <taxon>Heunggongvirae</taxon>
        <taxon>Uroviricota</taxon>
        <taxon>Caudoviricetes</taxon>
        <taxon>Pantevenvirales</taxon>
        <taxon>Straboviridae</taxon>
        <taxon>Mylasvirus</taxon>
        <taxon>Mylasvirus persius</taxon>
    </lineage>
</organism>
<protein>
    <submittedName>
        <fullName evidence="1">Uncharacterized protein</fullName>
    </submittedName>
</protein>
<reference evidence="1 2" key="1">
    <citation type="journal article" date="2014" name="Genome Biol. Evol.">
        <title>Composite Conserved Promoter-Terminator Motifs (PeSLs) that Mediate Modular Shuffling in the Diverse T4-Like Myoviruses.</title>
        <authorList>
            <person name="Comeau A.M."/>
            <person name="Arbiol C."/>
            <person name="Krisch H.M."/>
        </authorList>
    </citation>
    <scope>NUCLEOTIDE SEQUENCE [LARGE SCALE GENOMIC DNA]</scope>
</reference>
<keyword evidence="2" id="KW-1185">Reference proteome</keyword>
<evidence type="ECO:0000313" key="1">
    <source>
        <dbReference type="EMBL" id="AGN30249.1"/>
    </source>
</evidence>
<dbReference type="Proteomes" id="UP000201461">
    <property type="component" value="Segment"/>
</dbReference>